<dbReference type="SUPFAM" id="SSF48452">
    <property type="entry name" value="TPR-like"/>
    <property type="match status" value="1"/>
</dbReference>
<dbReference type="HOGENOM" id="CLU_028900_0_1_1"/>
<name>J8TYB0_TRIAS</name>
<feature type="compositionally biased region" description="Basic and acidic residues" evidence="7">
    <location>
        <begin position="312"/>
        <end position="324"/>
    </location>
</feature>
<feature type="region of interest" description="Disordered" evidence="7">
    <location>
        <begin position="125"/>
        <end position="186"/>
    </location>
</feature>
<dbReference type="KEGG" id="tasa:A1Q1_00079"/>
<evidence type="ECO:0000259" key="8">
    <source>
        <dbReference type="Pfam" id="PF10516"/>
    </source>
</evidence>
<evidence type="ECO:0000256" key="5">
    <source>
        <dbReference type="ARBA" id="ARBA00023242"/>
    </source>
</evidence>
<dbReference type="GeneID" id="25983593"/>
<feature type="compositionally biased region" description="Acidic residues" evidence="7">
    <location>
        <begin position="176"/>
        <end position="186"/>
    </location>
</feature>
<evidence type="ECO:0000256" key="4">
    <source>
        <dbReference type="ARBA" id="ARBA00022803"/>
    </source>
</evidence>
<organism evidence="9 10">
    <name type="scientific">Trichosporon asahii var. asahii (strain ATCC 90039 / CBS 2479 / JCM 2466 / KCTC 7840 / NBRC 103889/ NCYC 2677 / UAMH 7654)</name>
    <name type="common">Yeast</name>
    <dbReference type="NCBI Taxonomy" id="1186058"/>
    <lineage>
        <taxon>Eukaryota</taxon>
        <taxon>Fungi</taxon>
        <taxon>Dikarya</taxon>
        <taxon>Basidiomycota</taxon>
        <taxon>Agaricomycotina</taxon>
        <taxon>Tremellomycetes</taxon>
        <taxon>Trichosporonales</taxon>
        <taxon>Trichosporonaceae</taxon>
        <taxon>Trichosporon</taxon>
    </lineage>
</organism>
<dbReference type="Gene3D" id="1.25.40.10">
    <property type="entry name" value="Tetratricopeptide repeat domain"/>
    <property type="match status" value="1"/>
</dbReference>
<dbReference type="Proteomes" id="UP000002748">
    <property type="component" value="Unassembled WGS sequence"/>
</dbReference>
<reference evidence="9 10" key="1">
    <citation type="journal article" date="2012" name="Eukaryot. Cell">
        <title>Draft genome sequence of CBS 2479, the standard type strain of Trichosporon asahii.</title>
        <authorList>
            <person name="Yang R.Y."/>
            <person name="Li H.T."/>
            <person name="Zhu H."/>
            <person name="Zhou G.P."/>
            <person name="Wang M."/>
            <person name="Wang L."/>
        </authorList>
    </citation>
    <scope>NUCLEOTIDE SEQUENCE [LARGE SCALE GENOMIC DNA]</scope>
    <source>
        <strain evidence="10">ATCC 90039 / CBS 2479 / JCM 2466 / KCTC 7840 / NCYC 2677 / UAMH 7654</strain>
    </source>
</reference>
<feature type="compositionally biased region" description="Low complexity" evidence="7">
    <location>
        <begin position="131"/>
        <end position="141"/>
    </location>
</feature>
<comment type="caution">
    <text evidence="9">The sequence shown here is derived from an EMBL/GenBank/DDBJ whole genome shotgun (WGS) entry which is preliminary data.</text>
</comment>
<dbReference type="GO" id="GO:0006335">
    <property type="term" value="P:DNA replication-dependent chromatin assembly"/>
    <property type="evidence" value="ECO:0007669"/>
    <property type="project" value="TreeGrafter"/>
</dbReference>
<comment type="similarity">
    <text evidence="2">Belongs to the NASP family.</text>
</comment>
<evidence type="ECO:0000256" key="2">
    <source>
        <dbReference type="ARBA" id="ARBA00008402"/>
    </source>
</evidence>
<dbReference type="InterPro" id="IPR011990">
    <property type="entry name" value="TPR-like_helical_dom_sf"/>
</dbReference>
<dbReference type="VEuPathDB" id="FungiDB:A1Q1_00079"/>
<dbReference type="Pfam" id="PF10516">
    <property type="entry name" value="SHNi-TPR"/>
    <property type="match status" value="1"/>
</dbReference>
<accession>J8TYB0</accession>
<protein>
    <recommendedName>
        <fullName evidence="8">Tetratricopeptide SHNi-TPR domain-containing protein</fullName>
    </recommendedName>
</protein>
<feature type="region of interest" description="Disordered" evidence="7">
    <location>
        <begin position="28"/>
        <end position="50"/>
    </location>
</feature>
<evidence type="ECO:0000256" key="6">
    <source>
        <dbReference type="PROSITE-ProRule" id="PRU00339"/>
    </source>
</evidence>
<feature type="compositionally biased region" description="Acidic residues" evidence="7">
    <location>
        <begin position="149"/>
        <end position="169"/>
    </location>
</feature>
<evidence type="ECO:0000256" key="3">
    <source>
        <dbReference type="ARBA" id="ARBA00022737"/>
    </source>
</evidence>
<feature type="domain" description="Tetratricopeptide SHNi-TPR" evidence="8">
    <location>
        <begin position="220"/>
        <end position="256"/>
    </location>
</feature>
<evidence type="ECO:0000313" key="10">
    <source>
        <dbReference type="Proteomes" id="UP000002748"/>
    </source>
</evidence>
<dbReference type="InterPro" id="IPR051730">
    <property type="entry name" value="NASP-like"/>
</dbReference>
<feature type="region of interest" description="Disordered" evidence="7">
    <location>
        <begin position="300"/>
        <end position="324"/>
    </location>
</feature>
<evidence type="ECO:0000256" key="7">
    <source>
        <dbReference type="SAM" id="MobiDB-lite"/>
    </source>
</evidence>
<feature type="compositionally biased region" description="Basic and acidic residues" evidence="7">
    <location>
        <begin position="41"/>
        <end position="50"/>
    </location>
</feature>
<evidence type="ECO:0000256" key="1">
    <source>
        <dbReference type="ARBA" id="ARBA00004123"/>
    </source>
</evidence>
<feature type="compositionally biased region" description="Basic and acidic residues" evidence="7">
    <location>
        <begin position="392"/>
        <end position="411"/>
    </location>
</feature>
<dbReference type="PROSITE" id="PS50005">
    <property type="entry name" value="TPR"/>
    <property type="match status" value="1"/>
</dbReference>
<comment type="subcellular location">
    <subcellularLocation>
        <location evidence="1">Nucleus</location>
    </subcellularLocation>
</comment>
<gene>
    <name evidence="9" type="ORF">A1Q1_00079</name>
</gene>
<feature type="repeat" description="TPR" evidence="6">
    <location>
        <begin position="220"/>
        <end position="253"/>
    </location>
</feature>
<dbReference type="PANTHER" id="PTHR15081">
    <property type="entry name" value="NUCLEAR AUTOANTIGENIC SPERM PROTEIN NASP -RELATED"/>
    <property type="match status" value="1"/>
</dbReference>
<dbReference type="RefSeq" id="XP_014184395.1">
    <property type="nucleotide sequence ID" value="XM_014328920.1"/>
</dbReference>
<keyword evidence="4 6" id="KW-0802">TPR repeat</keyword>
<dbReference type="PANTHER" id="PTHR15081:SF1">
    <property type="entry name" value="NUCLEAR AUTOANTIGENIC SPERM PROTEIN"/>
    <property type="match status" value="1"/>
</dbReference>
<proteinExistence type="inferred from homology"/>
<keyword evidence="3" id="KW-0677">Repeat</keyword>
<dbReference type="AlphaFoldDB" id="J8TYB0"/>
<sequence>MISCASARSFVNITFYLPPLVRIASIQKNTRSEKNSPAPEVKQDTKPEKPEEIQAAVAKLVSEGKKAIALRQWEEGVGKYADALDLQRELVGDFDPTMAPLLLSYGKALYELALSQQGVMGREEVAKSTNPAAAEPSAPAAKGNFVFEGDGDDGDEEEEGEGEEQEGEGEEKGQQEEGEEEPEDDFNAAWEVLDVARTIYAREVEKLAKDEGKETKLLLSECYLALGDVSCETENFDQAVKDYEAAVKLKASLLPKSSRALASAEYQLGTALEFTPSGRPAALVHVQAALDGFKARLAELTSTSEPSPDVAKLSEKERDNERKDVEALIGDLEVKIEELKAAPEGGDIVSESINHLLGGQGGEVKADAGPVNDLTSMVKKKKKPSAAPAPAAEKRKAEEQPEGTPEKKAKN</sequence>
<dbReference type="GO" id="GO:0034080">
    <property type="term" value="P:CENP-A containing chromatin assembly"/>
    <property type="evidence" value="ECO:0007669"/>
    <property type="project" value="TreeGrafter"/>
</dbReference>
<dbReference type="InterPro" id="IPR019734">
    <property type="entry name" value="TPR_rpt"/>
</dbReference>
<dbReference type="InterPro" id="IPR019544">
    <property type="entry name" value="Tetratricopeptide_SHNi-TPR_dom"/>
</dbReference>
<dbReference type="EMBL" id="ALBS01000009">
    <property type="protein sequence ID" value="EJT53072.1"/>
    <property type="molecule type" value="Genomic_DNA"/>
</dbReference>
<evidence type="ECO:0000313" key="9">
    <source>
        <dbReference type="EMBL" id="EJT53072.1"/>
    </source>
</evidence>
<dbReference type="GO" id="GO:0005654">
    <property type="term" value="C:nucleoplasm"/>
    <property type="evidence" value="ECO:0007669"/>
    <property type="project" value="TreeGrafter"/>
</dbReference>
<dbReference type="GO" id="GO:0042393">
    <property type="term" value="F:histone binding"/>
    <property type="evidence" value="ECO:0007669"/>
    <property type="project" value="TreeGrafter"/>
</dbReference>
<keyword evidence="5" id="KW-0539">Nucleus</keyword>
<dbReference type="OrthoDB" id="5587616at2759"/>
<feature type="region of interest" description="Disordered" evidence="7">
    <location>
        <begin position="358"/>
        <end position="411"/>
    </location>
</feature>